<evidence type="ECO:0000256" key="5">
    <source>
        <dbReference type="ARBA" id="ARBA00022679"/>
    </source>
</evidence>
<dbReference type="PANTHER" id="PTHR43764:SF1">
    <property type="entry name" value="MOLYBDOPTERIN MOLYBDOTRANSFERASE"/>
    <property type="match status" value="1"/>
</dbReference>
<comment type="caution">
    <text evidence="12">The sequence shown here is derived from an EMBL/GenBank/DDBJ whole genome shotgun (WGS) entry which is preliminary data.</text>
</comment>
<gene>
    <name evidence="12" type="primary">mogA</name>
    <name evidence="12" type="ORF">LMG27198_22930</name>
</gene>
<dbReference type="GO" id="GO:0006777">
    <property type="term" value="P:Mo-molybdopterin cofactor biosynthetic process"/>
    <property type="evidence" value="ECO:0007669"/>
    <property type="project" value="UniProtKB-KW"/>
</dbReference>
<dbReference type="AlphaFoldDB" id="A0A9W6GUT2"/>
<dbReference type="Pfam" id="PF00994">
    <property type="entry name" value="MoCF_biosynth"/>
    <property type="match status" value="1"/>
</dbReference>
<keyword evidence="7" id="KW-0067">ATP-binding</keyword>
<dbReference type="InterPro" id="IPR008284">
    <property type="entry name" value="MoCF_biosynth_CS"/>
</dbReference>
<dbReference type="RefSeq" id="WP_281803022.1">
    <property type="nucleotide sequence ID" value="NZ_BSEC01000001.1"/>
</dbReference>
<evidence type="ECO:0000256" key="2">
    <source>
        <dbReference type="ARBA" id="ARBA00006112"/>
    </source>
</evidence>
<comment type="catalytic activity">
    <reaction evidence="9">
        <text>molybdopterin + ATP + H(+) = adenylyl-molybdopterin + diphosphate</text>
        <dbReference type="Rhea" id="RHEA:31331"/>
        <dbReference type="ChEBI" id="CHEBI:15378"/>
        <dbReference type="ChEBI" id="CHEBI:30616"/>
        <dbReference type="ChEBI" id="CHEBI:33019"/>
        <dbReference type="ChEBI" id="CHEBI:58698"/>
        <dbReference type="ChEBI" id="CHEBI:62727"/>
        <dbReference type="EC" id="2.7.7.75"/>
    </reaction>
</comment>
<dbReference type="GO" id="GO:0005524">
    <property type="term" value="F:ATP binding"/>
    <property type="evidence" value="ECO:0007669"/>
    <property type="project" value="UniProtKB-KW"/>
</dbReference>
<proteinExistence type="inferred from homology"/>
<evidence type="ECO:0000256" key="1">
    <source>
        <dbReference type="ARBA" id="ARBA00005046"/>
    </source>
</evidence>
<evidence type="ECO:0000256" key="3">
    <source>
        <dbReference type="ARBA" id="ARBA00012509"/>
    </source>
</evidence>
<sequence>MTETQRPAVIGVVTASDRASAGVYKDESGPAIEAYLSAVLTTPFRIERRIIPDGFESVRDTLIELADTVGCDLIVTTGGTGPSPRDLTPEATLAACPRELPGFGELMRQVSLAQTPTAILSRQVAAHRDKCLVINLPGKPAAIELCLNAVMPAVPYCLDLIGAAWIDTDPARVKAFRPKK</sequence>
<keyword evidence="5" id="KW-0808">Transferase</keyword>
<name>A0A9W6GUT2_9HYPH</name>
<evidence type="ECO:0000256" key="10">
    <source>
        <dbReference type="ARBA" id="ARBA00058212"/>
    </source>
</evidence>
<dbReference type="InterPro" id="IPR051920">
    <property type="entry name" value="MPT_Adenylyltrnsfr/MoaC-Rel"/>
</dbReference>
<keyword evidence="12" id="KW-0548">Nucleotidyltransferase</keyword>
<dbReference type="SUPFAM" id="SSF53218">
    <property type="entry name" value="Molybdenum cofactor biosynthesis proteins"/>
    <property type="match status" value="1"/>
</dbReference>
<dbReference type="EMBL" id="BSEC01000001">
    <property type="protein sequence ID" value="GLI93301.1"/>
    <property type="molecule type" value="Genomic_DNA"/>
</dbReference>
<evidence type="ECO:0000313" key="12">
    <source>
        <dbReference type="EMBL" id="GLI93301.1"/>
    </source>
</evidence>
<dbReference type="Gene3D" id="3.40.980.10">
    <property type="entry name" value="MoaB/Mog-like domain"/>
    <property type="match status" value="1"/>
</dbReference>
<dbReference type="NCBIfam" id="TIGR00177">
    <property type="entry name" value="molyb_syn"/>
    <property type="match status" value="1"/>
</dbReference>
<comment type="similarity">
    <text evidence="2">Belongs to the MoaB/Mog family.</text>
</comment>
<evidence type="ECO:0000256" key="6">
    <source>
        <dbReference type="ARBA" id="ARBA00022741"/>
    </source>
</evidence>
<dbReference type="InterPro" id="IPR001453">
    <property type="entry name" value="MoaB/Mog_dom"/>
</dbReference>
<protein>
    <recommendedName>
        <fullName evidence="4">Molybdopterin adenylyltransferase</fullName>
        <ecNumber evidence="3">2.7.7.75</ecNumber>
    </recommendedName>
</protein>
<comment type="pathway">
    <text evidence="1">Cofactor biosynthesis; molybdopterin biosynthesis.</text>
</comment>
<dbReference type="NCBIfam" id="NF006932">
    <property type="entry name" value="PRK09417.1"/>
    <property type="match status" value="1"/>
</dbReference>
<dbReference type="CDD" id="cd00886">
    <property type="entry name" value="MogA_MoaB"/>
    <property type="match status" value="1"/>
</dbReference>
<dbReference type="PROSITE" id="PS01078">
    <property type="entry name" value="MOCF_BIOSYNTHESIS_1"/>
    <property type="match status" value="1"/>
</dbReference>
<dbReference type="FunFam" id="3.40.980.10:FF:000005">
    <property type="entry name" value="Molybdopterin biosynthesis mog protein"/>
    <property type="match status" value="1"/>
</dbReference>
<evidence type="ECO:0000256" key="9">
    <source>
        <dbReference type="ARBA" id="ARBA00051131"/>
    </source>
</evidence>
<evidence type="ECO:0000256" key="8">
    <source>
        <dbReference type="ARBA" id="ARBA00023150"/>
    </source>
</evidence>
<evidence type="ECO:0000256" key="7">
    <source>
        <dbReference type="ARBA" id="ARBA00022840"/>
    </source>
</evidence>
<evidence type="ECO:0000313" key="13">
    <source>
        <dbReference type="Proteomes" id="UP001144323"/>
    </source>
</evidence>
<organism evidence="12 13">
    <name type="scientific">Methylocystis echinoides</name>
    <dbReference type="NCBI Taxonomy" id="29468"/>
    <lineage>
        <taxon>Bacteria</taxon>
        <taxon>Pseudomonadati</taxon>
        <taxon>Pseudomonadota</taxon>
        <taxon>Alphaproteobacteria</taxon>
        <taxon>Hyphomicrobiales</taxon>
        <taxon>Methylocystaceae</taxon>
        <taxon>Methylocystis</taxon>
    </lineage>
</organism>
<keyword evidence="13" id="KW-1185">Reference proteome</keyword>
<evidence type="ECO:0000256" key="4">
    <source>
        <dbReference type="ARBA" id="ARBA00013491"/>
    </source>
</evidence>
<feature type="domain" description="MoaB/Mog" evidence="11">
    <location>
        <begin position="11"/>
        <end position="157"/>
    </location>
</feature>
<keyword evidence="6" id="KW-0547">Nucleotide-binding</keyword>
<evidence type="ECO:0000259" key="11">
    <source>
        <dbReference type="SMART" id="SM00852"/>
    </source>
</evidence>
<accession>A0A9W6GUT2</accession>
<dbReference type="Proteomes" id="UP001144323">
    <property type="component" value="Unassembled WGS sequence"/>
</dbReference>
<dbReference type="EC" id="2.7.7.75" evidence="3"/>
<comment type="function">
    <text evidence="10">Catalyzes the adenylation of molybdopterin as part of the biosynthesis of the molybdenum-cofactor.</text>
</comment>
<reference evidence="12" key="1">
    <citation type="journal article" date="2023" name="Int. J. Syst. Evol. Microbiol.">
        <title>Methylocystis iwaonis sp. nov., a type II methane-oxidizing bacterium from surface soil of a rice paddy field in Japan, and emended description of the genus Methylocystis (ex Whittenbury et al. 1970) Bowman et al. 1993.</title>
        <authorList>
            <person name="Kaise H."/>
            <person name="Sawadogo J.B."/>
            <person name="Alam M.S."/>
            <person name="Ueno C."/>
            <person name="Dianou D."/>
            <person name="Shinjo R."/>
            <person name="Asakawa S."/>
        </authorList>
    </citation>
    <scope>NUCLEOTIDE SEQUENCE</scope>
    <source>
        <strain evidence="12">LMG27198</strain>
    </source>
</reference>
<dbReference type="PANTHER" id="PTHR43764">
    <property type="entry name" value="MOLYBDENUM COFACTOR BIOSYNTHESIS"/>
    <property type="match status" value="1"/>
</dbReference>
<dbReference type="InterPro" id="IPR036425">
    <property type="entry name" value="MoaB/Mog-like_dom_sf"/>
</dbReference>
<keyword evidence="8" id="KW-0501">Molybdenum cofactor biosynthesis</keyword>
<dbReference type="SMART" id="SM00852">
    <property type="entry name" value="MoCF_biosynth"/>
    <property type="match status" value="1"/>
</dbReference>
<dbReference type="GO" id="GO:0061598">
    <property type="term" value="F:molybdopterin adenylyltransferase activity"/>
    <property type="evidence" value="ECO:0007669"/>
    <property type="project" value="UniProtKB-EC"/>
</dbReference>